<organism evidence="2 3">
    <name type="scientific">Actinosynnema pretiosum subsp. pretiosum</name>
    <dbReference type="NCBI Taxonomy" id="103721"/>
    <lineage>
        <taxon>Bacteria</taxon>
        <taxon>Bacillati</taxon>
        <taxon>Actinomycetota</taxon>
        <taxon>Actinomycetes</taxon>
        <taxon>Pseudonocardiales</taxon>
        <taxon>Pseudonocardiaceae</taxon>
        <taxon>Actinosynnema</taxon>
    </lineage>
</organism>
<dbReference type="AlphaFoldDB" id="A0AA45L2K5"/>
<evidence type="ECO:0000256" key="1">
    <source>
        <dbReference type="SAM" id="Phobius"/>
    </source>
</evidence>
<proteinExistence type="predicted"/>
<evidence type="ECO:0000313" key="2">
    <source>
        <dbReference type="EMBL" id="QUF02081.1"/>
    </source>
</evidence>
<protein>
    <submittedName>
        <fullName evidence="2">Uncharacterized protein</fullName>
    </submittedName>
</protein>
<gene>
    <name evidence="2" type="ORF">KCV87_21495</name>
</gene>
<keyword evidence="1" id="KW-1133">Transmembrane helix</keyword>
<keyword evidence="1" id="KW-0812">Transmembrane</keyword>
<keyword evidence="1" id="KW-0472">Membrane</keyword>
<name>A0AA45L2K5_9PSEU</name>
<feature type="transmembrane region" description="Helical" evidence="1">
    <location>
        <begin position="26"/>
        <end position="45"/>
    </location>
</feature>
<dbReference type="Proteomes" id="UP000677152">
    <property type="component" value="Chromosome"/>
</dbReference>
<accession>A0AA45L2K5</accession>
<evidence type="ECO:0000313" key="3">
    <source>
        <dbReference type="Proteomes" id="UP000677152"/>
    </source>
</evidence>
<sequence>MLRIIAVLLALWLVLAVLGALLKGVFWLVLIGGTVFLGLAAYGAIKSNSR</sequence>
<reference evidence="2" key="1">
    <citation type="submission" date="2021-04" db="EMBL/GenBank/DDBJ databases">
        <title>Genomic sequence of Actinosynnema pretiosum subsp. pretiosum ATCC 31280 (C-14919).</title>
        <authorList>
            <person name="Bai L."/>
            <person name="Wang X."/>
            <person name="Xiao Y."/>
        </authorList>
    </citation>
    <scope>NUCLEOTIDE SEQUENCE</scope>
    <source>
        <strain evidence="2">ATCC 31280</strain>
    </source>
</reference>
<dbReference type="EMBL" id="CP073249">
    <property type="protein sequence ID" value="QUF02081.1"/>
    <property type="molecule type" value="Genomic_DNA"/>
</dbReference>